<feature type="region of interest" description="Disordered" evidence="1">
    <location>
        <begin position="100"/>
        <end position="144"/>
    </location>
</feature>
<dbReference type="EMBL" id="ML995482">
    <property type="protein sequence ID" value="KAF2143229.1"/>
    <property type="molecule type" value="Genomic_DNA"/>
</dbReference>
<proteinExistence type="predicted"/>
<keyword evidence="4" id="KW-1185">Reference proteome</keyword>
<dbReference type="RefSeq" id="XP_033398941.1">
    <property type="nucleotide sequence ID" value="XM_033535753.1"/>
</dbReference>
<accession>A0A6A6BGG0</accession>
<organism evidence="3 4">
    <name type="scientific">Aplosporella prunicola CBS 121167</name>
    <dbReference type="NCBI Taxonomy" id="1176127"/>
    <lineage>
        <taxon>Eukaryota</taxon>
        <taxon>Fungi</taxon>
        <taxon>Dikarya</taxon>
        <taxon>Ascomycota</taxon>
        <taxon>Pezizomycotina</taxon>
        <taxon>Dothideomycetes</taxon>
        <taxon>Dothideomycetes incertae sedis</taxon>
        <taxon>Botryosphaeriales</taxon>
        <taxon>Aplosporellaceae</taxon>
        <taxon>Aplosporella</taxon>
    </lineage>
</organism>
<keyword evidence="2" id="KW-0472">Membrane</keyword>
<evidence type="ECO:0000256" key="2">
    <source>
        <dbReference type="SAM" id="Phobius"/>
    </source>
</evidence>
<keyword evidence="2" id="KW-1133">Transmembrane helix</keyword>
<feature type="transmembrane region" description="Helical" evidence="2">
    <location>
        <begin position="21"/>
        <end position="38"/>
    </location>
</feature>
<dbReference type="GeneID" id="54293249"/>
<sequence length="144" mass="16948">MQRAARLSPRQRLRLRLLSLSLARGVVLYCWLSWLGWVGGCVDALPLARSCWLVCDAMLWYGRYNRIQQQPSRSHARTLWWLWWCWFWCWRSDHQGLGPPISQPTSASASASQQSAKICKTHSQRQRPARQTYHVRSRQLPRQS</sequence>
<dbReference type="AlphaFoldDB" id="A0A6A6BGG0"/>
<evidence type="ECO:0000313" key="4">
    <source>
        <dbReference type="Proteomes" id="UP000799438"/>
    </source>
</evidence>
<evidence type="ECO:0000256" key="1">
    <source>
        <dbReference type="SAM" id="MobiDB-lite"/>
    </source>
</evidence>
<gene>
    <name evidence="3" type="ORF">K452DRAFT_167766</name>
</gene>
<reference evidence="3" key="1">
    <citation type="journal article" date="2020" name="Stud. Mycol.">
        <title>101 Dothideomycetes genomes: a test case for predicting lifestyles and emergence of pathogens.</title>
        <authorList>
            <person name="Haridas S."/>
            <person name="Albert R."/>
            <person name="Binder M."/>
            <person name="Bloem J."/>
            <person name="Labutti K."/>
            <person name="Salamov A."/>
            <person name="Andreopoulos B."/>
            <person name="Baker S."/>
            <person name="Barry K."/>
            <person name="Bills G."/>
            <person name="Bluhm B."/>
            <person name="Cannon C."/>
            <person name="Castanera R."/>
            <person name="Culley D."/>
            <person name="Daum C."/>
            <person name="Ezra D."/>
            <person name="Gonzalez J."/>
            <person name="Henrissat B."/>
            <person name="Kuo A."/>
            <person name="Liang C."/>
            <person name="Lipzen A."/>
            <person name="Lutzoni F."/>
            <person name="Magnuson J."/>
            <person name="Mondo S."/>
            <person name="Nolan M."/>
            <person name="Ohm R."/>
            <person name="Pangilinan J."/>
            <person name="Park H.-J."/>
            <person name="Ramirez L."/>
            <person name="Alfaro M."/>
            <person name="Sun H."/>
            <person name="Tritt A."/>
            <person name="Yoshinaga Y."/>
            <person name="Zwiers L.-H."/>
            <person name="Turgeon B."/>
            <person name="Goodwin S."/>
            <person name="Spatafora J."/>
            <person name="Crous P."/>
            <person name="Grigoriev I."/>
        </authorList>
    </citation>
    <scope>NUCLEOTIDE SEQUENCE</scope>
    <source>
        <strain evidence="3">CBS 121167</strain>
    </source>
</reference>
<name>A0A6A6BGG0_9PEZI</name>
<feature type="compositionally biased region" description="Basic residues" evidence="1">
    <location>
        <begin position="119"/>
        <end position="144"/>
    </location>
</feature>
<feature type="compositionally biased region" description="Low complexity" evidence="1">
    <location>
        <begin position="106"/>
        <end position="116"/>
    </location>
</feature>
<evidence type="ECO:0000313" key="3">
    <source>
        <dbReference type="EMBL" id="KAF2143229.1"/>
    </source>
</evidence>
<protein>
    <submittedName>
        <fullName evidence="3">Uncharacterized protein</fullName>
    </submittedName>
</protein>
<keyword evidence="2" id="KW-0812">Transmembrane</keyword>
<dbReference type="Proteomes" id="UP000799438">
    <property type="component" value="Unassembled WGS sequence"/>
</dbReference>